<organism evidence="3 4">
    <name type="scientific">Candidatus Gottesmanbacteria bacterium RBG_16_38_7b</name>
    <dbReference type="NCBI Taxonomy" id="1798372"/>
    <lineage>
        <taxon>Bacteria</taxon>
        <taxon>Candidatus Gottesmaniibacteriota</taxon>
    </lineage>
</organism>
<dbReference type="Gene3D" id="3.40.50.620">
    <property type="entry name" value="HUPs"/>
    <property type="match status" value="1"/>
</dbReference>
<dbReference type="PANTHER" id="PTHR30336:SF4">
    <property type="entry name" value="ENVELOPE BIOGENESIS FACTOR ELYC"/>
    <property type="match status" value="1"/>
</dbReference>
<evidence type="ECO:0000313" key="4">
    <source>
        <dbReference type="Proteomes" id="UP000177396"/>
    </source>
</evidence>
<dbReference type="InterPro" id="IPR014729">
    <property type="entry name" value="Rossmann-like_a/b/a_fold"/>
</dbReference>
<accession>A0A1F5YGT3</accession>
<dbReference type="GO" id="GO:0000270">
    <property type="term" value="P:peptidoglycan metabolic process"/>
    <property type="evidence" value="ECO:0007669"/>
    <property type="project" value="TreeGrafter"/>
</dbReference>
<comment type="caution">
    <text evidence="3">The sequence shown here is derived from an EMBL/GenBank/DDBJ whole genome shotgun (WGS) entry which is preliminary data.</text>
</comment>
<dbReference type="InterPro" id="IPR003848">
    <property type="entry name" value="DUF218"/>
</dbReference>
<evidence type="ECO:0000256" key="1">
    <source>
        <dbReference type="SAM" id="Phobius"/>
    </source>
</evidence>
<protein>
    <recommendedName>
        <fullName evidence="2">DUF218 domain-containing protein</fullName>
    </recommendedName>
</protein>
<evidence type="ECO:0000313" key="3">
    <source>
        <dbReference type="EMBL" id="OGF99061.1"/>
    </source>
</evidence>
<name>A0A1F5YGT3_9BACT</name>
<dbReference type="Pfam" id="PF02698">
    <property type="entry name" value="DUF218"/>
    <property type="match status" value="1"/>
</dbReference>
<dbReference type="AlphaFoldDB" id="A0A1F5YGT3"/>
<dbReference type="Proteomes" id="UP000177396">
    <property type="component" value="Unassembled WGS sequence"/>
</dbReference>
<dbReference type="InterPro" id="IPR051599">
    <property type="entry name" value="Cell_Envelope_Assoc"/>
</dbReference>
<keyword evidence="1" id="KW-0812">Transmembrane</keyword>
<dbReference type="GO" id="GO:0005886">
    <property type="term" value="C:plasma membrane"/>
    <property type="evidence" value="ECO:0007669"/>
    <property type="project" value="TreeGrafter"/>
</dbReference>
<keyword evidence="1" id="KW-1133">Transmembrane helix</keyword>
<dbReference type="PANTHER" id="PTHR30336">
    <property type="entry name" value="INNER MEMBRANE PROTEIN, PROBABLE PERMEASE"/>
    <property type="match status" value="1"/>
</dbReference>
<reference evidence="3 4" key="1">
    <citation type="journal article" date="2016" name="Nat. Commun.">
        <title>Thousands of microbial genomes shed light on interconnected biogeochemical processes in an aquifer system.</title>
        <authorList>
            <person name="Anantharaman K."/>
            <person name="Brown C.T."/>
            <person name="Hug L.A."/>
            <person name="Sharon I."/>
            <person name="Castelle C.J."/>
            <person name="Probst A.J."/>
            <person name="Thomas B.C."/>
            <person name="Singh A."/>
            <person name="Wilkins M.J."/>
            <person name="Karaoz U."/>
            <person name="Brodie E.L."/>
            <person name="Williams K.H."/>
            <person name="Hubbard S.S."/>
            <person name="Banfield J.F."/>
        </authorList>
    </citation>
    <scope>NUCLEOTIDE SEQUENCE [LARGE SCALE GENOMIC DNA]</scope>
</reference>
<evidence type="ECO:0000259" key="2">
    <source>
        <dbReference type="Pfam" id="PF02698"/>
    </source>
</evidence>
<dbReference type="CDD" id="cd06259">
    <property type="entry name" value="YdcF-like"/>
    <property type="match status" value="1"/>
</dbReference>
<dbReference type="EMBL" id="MFJB01000070">
    <property type="protein sequence ID" value="OGF99061.1"/>
    <property type="molecule type" value="Genomic_DNA"/>
</dbReference>
<dbReference type="GO" id="GO:0043164">
    <property type="term" value="P:Gram-negative-bacterium-type cell wall biogenesis"/>
    <property type="evidence" value="ECO:0007669"/>
    <property type="project" value="TreeGrafter"/>
</dbReference>
<gene>
    <name evidence="3" type="ORF">A2153_01220</name>
</gene>
<sequence>MGKENQAIPRKAALGIFGIIGSALFYELYVRPKLPHFSRVLDAVNGNPVSCFIENISELKSFPFDAIAVPGGGIKKNEFGLATPNEFQKIRLEAAAIKYIQKQAPIIILLDGKLEDSGDSLISKQYLQNKVKKLSQGTILLPDESVIIENISVNTATNMKQLRKLVDLHHLQQVLLITNNFHADRAEIHACAFGINALSLPAENIIIDQFPERQSELDLFYQGQPIDKIKEKEFLGIAVSFFDPNGALSTRIKEFTLNH</sequence>
<feature type="transmembrane region" description="Helical" evidence="1">
    <location>
        <begin position="12"/>
        <end position="29"/>
    </location>
</feature>
<proteinExistence type="predicted"/>
<keyword evidence="1" id="KW-0472">Membrane</keyword>
<feature type="domain" description="DUF218" evidence="2">
    <location>
        <begin position="65"/>
        <end position="208"/>
    </location>
</feature>